<dbReference type="Proteomes" id="UP001596501">
    <property type="component" value="Unassembled WGS sequence"/>
</dbReference>
<dbReference type="InterPro" id="IPR058163">
    <property type="entry name" value="LysR-type_TF_proteobact-type"/>
</dbReference>
<dbReference type="InterPro" id="IPR036390">
    <property type="entry name" value="WH_DNA-bd_sf"/>
</dbReference>
<dbReference type="InterPro" id="IPR036388">
    <property type="entry name" value="WH-like_DNA-bd_sf"/>
</dbReference>
<evidence type="ECO:0000256" key="3">
    <source>
        <dbReference type="ARBA" id="ARBA00023125"/>
    </source>
</evidence>
<protein>
    <submittedName>
        <fullName evidence="6">LysR family transcriptional regulator</fullName>
    </submittedName>
</protein>
<gene>
    <name evidence="6" type="ORF">ACFQPB_04445</name>
</gene>
<dbReference type="PROSITE" id="PS50931">
    <property type="entry name" value="HTH_LYSR"/>
    <property type="match status" value="1"/>
</dbReference>
<organism evidence="6 7">
    <name type="scientific">Hydrogenophaga atypica</name>
    <dbReference type="NCBI Taxonomy" id="249409"/>
    <lineage>
        <taxon>Bacteria</taxon>
        <taxon>Pseudomonadati</taxon>
        <taxon>Pseudomonadota</taxon>
        <taxon>Betaproteobacteria</taxon>
        <taxon>Burkholderiales</taxon>
        <taxon>Comamonadaceae</taxon>
        <taxon>Hydrogenophaga</taxon>
    </lineage>
</organism>
<feature type="domain" description="HTH lysR-type" evidence="5">
    <location>
        <begin position="1"/>
        <end position="59"/>
    </location>
</feature>
<evidence type="ECO:0000259" key="5">
    <source>
        <dbReference type="PROSITE" id="PS50931"/>
    </source>
</evidence>
<dbReference type="EMBL" id="JBHTCA010000002">
    <property type="protein sequence ID" value="MFC7408100.1"/>
    <property type="molecule type" value="Genomic_DNA"/>
</dbReference>
<dbReference type="PANTHER" id="PTHR30537:SF5">
    <property type="entry name" value="HTH-TYPE TRANSCRIPTIONAL ACTIVATOR TTDR-RELATED"/>
    <property type="match status" value="1"/>
</dbReference>
<dbReference type="Pfam" id="PF03466">
    <property type="entry name" value="LysR_substrate"/>
    <property type="match status" value="1"/>
</dbReference>
<comment type="similarity">
    <text evidence="1">Belongs to the LysR transcriptional regulatory family.</text>
</comment>
<evidence type="ECO:0000313" key="7">
    <source>
        <dbReference type="Proteomes" id="UP001596501"/>
    </source>
</evidence>
<evidence type="ECO:0000313" key="6">
    <source>
        <dbReference type="EMBL" id="MFC7408100.1"/>
    </source>
</evidence>
<dbReference type="PANTHER" id="PTHR30537">
    <property type="entry name" value="HTH-TYPE TRANSCRIPTIONAL REGULATOR"/>
    <property type="match status" value="1"/>
</dbReference>
<dbReference type="RefSeq" id="WP_382201363.1">
    <property type="nucleotide sequence ID" value="NZ_JBHTCA010000002.1"/>
</dbReference>
<dbReference type="Pfam" id="PF00126">
    <property type="entry name" value="HTH_1"/>
    <property type="match status" value="1"/>
</dbReference>
<keyword evidence="4" id="KW-0804">Transcription</keyword>
<dbReference type="SUPFAM" id="SSF53850">
    <property type="entry name" value="Periplasmic binding protein-like II"/>
    <property type="match status" value="1"/>
</dbReference>
<proteinExistence type="inferred from homology"/>
<dbReference type="InterPro" id="IPR000847">
    <property type="entry name" value="LysR_HTH_N"/>
</dbReference>
<dbReference type="Gene3D" id="3.40.190.290">
    <property type="match status" value="1"/>
</dbReference>
<evidence type="ECO:0000256" key="2">
    <source>
        <dbReference type="ARBA" id="ARBA00023015"/>
    </source>
</evidence>
<comment type="caution">
    <text evidence="6">The sequence shown here is derived from an EMBL/GenBank/DDBJ whole genome shotgun (WGS) entry which is preliminary data.</text>
</comment>
<evidence type="ECO:0000256" key="4">
    <source>
        <dbReference type="ARBA" id="ARBA00023163"/>
    </source>
</evidence>
<keyword evidence="7" id="KW-1185">Reference proteome</keyword>
<keyword evidence="3" id="KW-0238">DNA-binding</keyword>
<dbReference type="CDD" id="cd08422">
    <property type="entry name" value="PBP2_CrgA_like"/>
    <property type="match status" value="1"/>
</dbReference>
<reference evidence="7" key="1">
    <citation type="journal article" date="2019" name="Int. J. Syst. Evol. Microbiol.">
        <title>The Global Catalogue of Microorganisms (GCM) 10K type strain sequencing project: providing services to taxonomists for standard genome sequencing and annotation.</title>
        <authorList>
            <consortium name="The Broad Institute Genomics Platform"/>
            <consortium name="The Broad Institute Genome Sequencing Center for Infectious Disease"/>
            <person name="Wu L."/>
            <person name="Ma J."/>
        </authorList>
    </citation>
    <scope>NUCLEOTIDE SEQUENCE [LARGE SCALE GENOMIC DNA]</scope>
    <source>
        <strain evidence="7">CGMCC 1.12371</strain>
    </source>
</reference>
<dbReference type="Gene3D" id="1.10.10.10">
    <property type="entry name" value="Winged helix-like DNA-binding domain superfamily/Winged helix DNA-binding domain"/>
    <property type="match status" value="1"/>
</dbReference>
<evidence type="ECO:0000256" key="1">
    <source>
        <dbReference type="ARBA" id="ARBA00009437"/>
    </source>
</evidence>
<accession>A0ABW2QF68</accession>
<keyword evidence="2" id="KW-0805">Transcription regulation</keyword>
<dbReference type="SUPFAM" id="SSF46785">
    <property type="entry name" value="Winged helix' DNA-binding domain"/>
    <property type="match status" value="1"/>
</dbReference>
<name>A0ABW2QF68_9BURK</name>
<dbReference type="InterPro" id="IPR005119">
    <property type="entry name" value="LysR_subst-bd"/>
</dbReference>
<sequence>MDRLQSLRAFQKVVDEGGFAAAARALDMAPAGVTRLVADLEEHLGTRLLQRTTRRVSLTDAGDALLKRSRHILQDVDEAFAVTQSHTSELSGVLRVLAPPVLAVNIVAPLVAGFRAQYPRITIDLHVETAYELSVEDHDITLVGSTDQLGEQVVARHVASSEAVVCASASYIAQHGAPQTPEDLALHQCLRLRTPGARLAPWRLMHPLEGDRVVEQEVSPAFLADHTDTLLRATLEGAGISSQPIELIAEHLCNGDLVRVLSPWITARLELYAALPSRKFMPARSRAFLDHLVTQMRQRIALAQKLGCGEG</sequence>